<evidence type="ECO:0000313" key="3">
    <source>
        <dbReference type="Proteomes" id="UP000820818"/>
    </source>
</evidence>
<reference evidence="2 3" key="1">
    <citation type="submission" date="2022-05" db="EMBL/GenBank/DDBJ databases">
        <title>A multi-omics perspective on studying reproductive biology in Daphnia sinensis.</title>
        <authorList>
            <person name="Jia J."/>
        </authorList>
    </citation>
    <scope>NUCLEOTIDE SEQUENCE [LARGE SCALE GENOMIC DNA]</scope>
    <source>
        <strain evidence="2 3">WSL</strain>
    </source>
</reference>
<feature type="domain" description="BTB" evidence="1">
    <location>
        <begin position="459"/>
        <end position="543"/>
    </location>
</feature>
<protein>
    <recommendedName>
        <fullName evidence="1">BTB domain-containing protein</fullName>
    </recommendedName>
</protein>
<dbReference type="PANTHER" id="PTHR24413">
    <property type="entry name" value="SPECKLE-TYPE POZ PROTEIN"/>
    <property type="match status" value="1"/>
</dbReference>
<organism evidence="2 3">
    <name type="scientific">Daphnia sinensis</name>
    <dbReference type="NCBI Taxonomy" id="1820382"/>
    <lineage>
        <taxon>Eukaryota</taxon>
        <taxon>Metazoa</taxon>
        <taxon>Ecdysozoa</taxon>
        <taxon>Arthropoda</taxon>
        <taxon>Crustacea</taxon>
        <taxon>Branchiopoda</taxon>
        <taxon>Diplostraca</taxon>
        <taxon>Cladocera</taxon>
        <taxon>Anomopoda</taxon>
        <taxon>Daphniidae</taxon>
        <taxon>Daphnia</taxon>
        <taxon>Daphnia similis group</taxon>
    </lineage>
</organism>
<name>A0AAD5LJL9_9CRUS</name>
<dbReference type="AlphaFoldDB" id="A0AAD5LJL9"/>
<dbReference type="InterPro" id="IPR000210">
    <property type="entry name" value="BTB/POZ_dom"/>
</dbReference>
<feature type="domain" description="BTB" evidence="1">
    <location>
        <begin position="177"/>
        <end position="234"/>
    </location>
</feature>
<proteinExistence type="predicted"/>
<sequence>MLLKENELVFRDYEWLSTSGDAKVPNTNVKVVSPFFSVEQYETCGIADGHKTFRFGIRLVGNGTIFDKFHTVVYFYAHNVDVLGIDVAAVECSIGLKTATQQSIYLQRKFKESQVIQVFKSEEFLTYDHLSDKGISLKYRIYMANNKYNIRPGLRFELKDTTFGQELWSAAQRGHMTDCEFVVKNQIFLAHRAVVAARCPVLAERMGSDTITTNPAAFKALLYFLYTGHLLAGMNSYDQQQFTDLVNQFQVKTAAESMAVINRSKGMSQLFLAIQPNLKSRDQLTVEIRENHGRVSLTGRGLCLHYDYITTFRAGDVIAPEMFRFDREGFFGVTLTESQQKNGHNYQLTFSSFHLVSGFKLVAVTYDLKDGGRSSSLPTLATHHCIMTKMYEEGGCNETLKIFREGISLPKNVETNSPCTVHVNFKVYLSEMDECWGYRLNDPRLPVEFWSAAKHKNFTDVELHVGSRSFSAHRAILSARSSVFAAMFKNIDMVESDDSSHPTEDDCRSLVIDICAGEENDLDPDAFEDFLVFLYTGRLRTTESLAELWAAADKYDVKTLERIAESAKGRFRMEELCVALMSNL</sequence>
<dbReference type="Pfam" id="PF00651">
    <property type="entry name" value="BTB"/>
    <property type="match status" value="2"/>
</dbReference>
<gene>
    <name evidence="2" type="ORF">GHT06_010976</name>
</gene>
<dbReference type="SMART" id="SM00225">
    <property type="entry name" value="BTB"/>
    <property type="match status" value="2"/>
</dbReference>
<dbReference type="EMBL" id="WJBH02000002">
    <property type="protein sequence ID" value="KAI9563513.1"/>
    <property type="molecule type" value="Genomic_DNA"/>
</dbReference>
<comment type="caution">
    <text evidence="2">The sequence shown here is derived from an EMBL/GenBank/DDBJ whole genome shotgun (WGS) entry which is preliminary data.</text>
</comment>
<evidence type="ECO:0000313" key="2">
    <source>
        <dbReference type="EMBL" id="KAI9563513.1"/>
    </source>
</evidence>
<keyword evidence="3" id="KW-1185">Reference proteome</keyword>
<evidence type="ECO:0000259" key="1">
    <source>
        <dbReference type="PROSITE" id="PS50097"/>
    </source>
</evidence>
<accession>A0AAD5LJL9</accession>
<dbReference type="SUPFAM" id="SSF54695">
    <property type="entry name" value="POZ domain"/>
    <property type="match status" value="2"/>
</dbReference>
<dbReference type="Proteomes" id="UP000820818">
    <property type="component" value="Linkage Group LG2"/>
</dbReference>
<dbReference type="InterPro" id="IPR011333">
    <property type="entry name" value="SKP1/BTB/POZ_sf"/>
</dbReference>
<dbReference type="PROSITE" id="PS50097">
    <property type="entry name" value="BTB"/>
    <property type="match status" value="2"/>
</dbReference>
<dbReference type="Gene3D" id="3.30.710.10">
    <property type="entry name" value="Potassium Channel Kv1.1, Chain A"/>
    <property type="match status" value="2"/>
</dbReference>
<dbReference type="CDD" id="cd18186">
    <property type="entry name" value="BTB_POZ_ZBTB_KLHL-like"/>
    <property type="match status" value="2"/>
</dbReference>